<evidence type="ECO:0000313" key="3">
    <source>
        <dbReference type="EMBL" id="GAA3546543.1"/>
    </source>
</evidence>
<name>A0ABP6W993_9ACTN</name>
<gene>
    <name evidence="3" type="ORF">GCM10022263_37150</name>
</gene>
<dbReference type="InterPro" id="IPR050902">
    <property type="entry name" value="ABC_Transporter_SBP"/>
</dbReference>
<accession>A0ABP6W993</accession>
<feature type="domain" description="Fe/B12 periplasmic-binding" evidence="2">
    <location>
        <begin position="106"/>
        <end position="370"/>
    </location>
</feature>
<dbReference type="PROSITE" id="PS51257">
    <property type="entry name" value="PROKAR_LIPOPROTEIN"/>
    <property type="match status" value="1"/>
</dbReference>
<organism evidence="3 4">
    <name type="scientific">Nocardioides daeguensis</name>
    <dbReference type="NCBI Taxonomy" id="908359"/>
    <lineage>
        <taxon>Bacteria</taxon>
        <taxon>Bacillati</taxon>
        <taxon>Actinomycetota</taxon>
        <taxon>Actinomycetes</taxon>
        <taxon>Propionibacteriales</taxon>
        <taxon>Nocardioidaceae</taxon>
        <taxon>Nocardioides</taxon>
    </lineage>
</organism>
<proteinExistence type="inferred from homology"/>
<dbReference type="PANTHER" id="PTHR30535:SF4">
    <property type="entry name" value="HEMIN-BINDING PERIPLASMIC PROTEIN HMUT"/>
    <property type="match status" value="1"/>
</dbReference>
<keyword evidence="4" id="KW-1185">Reference proteome</keyword>
<dbReference type="Gene3D" id="3.40.50.1980">
    <property type="entry name" value="Nitrogenase molybdenum iron protein domain"/>
    <property type="match status" value="2"/>
</dbReference>
<dbReference type="InterPro" id="IPR002491">
    <property type="entry name" value="ABC_transptr_periplasmic_BD"/>
</dbReference>
<protein>
    <submittedName>
        <fullName evidence="3">ABC transporter substrate-binding protein</fullName>
    </submittedName>
</protein>
<dbReference type="Pfam" id="PF01497">
    <property type="entry name" value="Peripla_BP_2"/>
    <property type="match status" value="1"/>
</dbReference>
<dbReference type="EMBL" id="BAABBB010000019">
    <property type="protein sequence ID" value="GAA3546543.1"/>
    <property type="molecule type" value="Genomic_DNA"/>
</dbReference>
<dbReference type="SUPFAM" id="SSF53807">
    <property type="entry name" value="Helical backbone' metal receptor"/>
    <property type="match status" value="1"/>
</dbReference>
<dbReference type="Proteomes" id="UP001500301">
    <property type="component" value="Unassembled WGS sequence"/>
</dbReference>
<comment type="caution">
    <text evidence="3">The sequence shown here is derived from an EMBL/GenBank/DDBJ whole genome shotgun (WGS) entry which is preliminary data.</text>
</comment>
<evidence type="ECO:0000256" key="1">
    <source>
        <dbReference type="ARBA" id="ARBA00008814"/>
    </source>
</evidence>
<reference evidence="4" key="1">
    <citation type="journal article" date="2019" name="Int. J. Syst. Evol. Microbiol.">
        <title>The Global Catalogue of Microorganisms (GCM) 10K type strain sequencing project: providing services to taxonomists for standard genome sequencing and annotation.</title>
        <authorList>
            <consortium name="The Broad Institute Genomics Platform"/>
            <consortium name="The Broad Institute Genome Sequencing Center for Infectious Disease"/>
            <person name="Wu L."/>
            <person name="Ma J."/>
        </authorList>
    </citation>
    <scope>NUCLEOTIDE SEQUENCE [LARGE SCALE GENOMIC DNA]</scope>
    <source>
        <strain evidence="4">JCM 17460</strain>
    </source>
</reference>
<evidence type="ECO:0000259" key="2">
    <source>
        <dbReference type="PROSITE" id="PS50983"/>
    </source>
</evidence>
<dbReference type="PROSITE" id="PS50983">
    <property type="entry name" value="FE_B12_PBP"/>
    <property type="match status" value="1"/>
</dbReference>
<sequence length="373" mass="38805">MLSHPVRPLRRLLTVSATCVVLGLAGCGLSSPVDPERSGGAGDGTAAPRLADVTPLTDARDWTGATRAVVADDSVDPVAEPAPRLPVTVTDAQGTRVTVRDASRVLALDVYGTLARTVFELGLGDRVVGRDISTRFDAAADLPLVTQNGHDLAAEAILELDPTVILTDTSLGPWNVVLQMRDAGIPVVVVDSHRGLDNVAELTTQVATALGVPEAGAALIERTDAEVAAVRAAIADVAPEAQTDRLRTLFLYVRGQSGVYYLFGEKSGADGLIDALGLYDVAEEIGWDGMKPVTDEAIVAAQPDLVLMMSGGLDSVDGVDGLLERLPALANTPAGERERFVDMEDSQILGFGPQTGDVLNALAVAVYAPGAVS</sequence>
<comment type="similarity">
    <text evidence="1">Belongs to the bacterial solute-binding protein 8 family.</text>
</comment>
<dbReference type="PANTHER" id="PTHR30535">
    <property type="entry name" value="VITAMIN B12-BINDING PROTEIN"/>
    <property type="match status" value="1"/>
</dbReference>
<evidence type="ECO:0000313" key="4">
    <source>
        <dbReference type="Proteomes" id="UP001500301"/>
    </source>
</evidence>